<evidence type="ECO:0000313" key="2">
    <source>
        <dbReference type="Proteomes" id="UP000327013"/>
    </source>
</evidence>
<organism evidence="1 2">
    <name type="scientific">Carpinus fangiana</name>
    <dbReference type="NCBI Taxonomy" id="176857"/>
    <lineage>
        <taxon>Eukaryota</taxon>
        <taxon>Viridiplantae</taxon>
        <taxon>Streptophyta</taxon>
        <taxon>Embryophyta</taxon>
        <taxon>Tracheophyta</taxon>
        <taxon>Spermatophyta</taxon>
        <taxon>Magnoliopsida</taxon>
        <taxon>eudicotyledons</taxon>
        <taxon>Gunneridae</taxon>
        <taxon>Pentapetalae</taxon>
        <taxon>rosids</taxon>
        <taxon>fabids</taxon>
        <taxon>Fagales</taxon>
        <taxon>Betulaceae</taxon>
        <taxon>Carpinus</taxon>
    </lineage>
</organism>
<dbReference type="Proteomes" id="UP000327013">
    <property type="component" value="Chromosome 7"/>
</dbReference>
<dbReference type="EMBL" id="CM017327">
    <property type="protein sequence ID" value="KAE8099322.1"/>
    <property type="molecule type" value="Genomic_DNA"/>
</dbReference>
<name>A0A5N6RIK5_9ROSI</name>
<dbReference type="AlphaFoldDB" id="A0A5N6RIK5"/>
<gene>
    <name evidence="1" type="ORF">FH972_017313</name>
</gene>
<evidence type="ECO:0000313" key="1">
    <source>
        <dbReference type="EMBL" id="KAE8099322.1"/>
    </source>
</evidence>
<accession>A0A5N6RIK5</accession>
<keyword evidence="2" id="KW-1185">Reference proteome</keyword>
<reference evidence="1 2" key="1">
    <citation type="submission" date="2019-06" db="EMBL/GenBank/DDBJ databases">
        <title>A chromosomal-level reference genome of Carpinus fangiana (Coryloideae, Betulaceae).</title>
        <authorList>
            <person name="Yang X."/>
            <person name="Wang Z."/>
            <person name="Zhang L."/>
            <person name="Hao G."/>
            <person name="Liu J."/>
            <person name="Yang Y."/>
        </authorList>
    </citation>
    <scope>NUCLEOTIDE SEQUENCE [LARGE SCALE GENOMIC DNA]</scope>
    <source>
        <strain evidence="1">Cfa_2016G</strain>
        <tissue evidence="1">Leaf</tissue>
    </source>
</reference>
<protein>
    <submittedName>
        <fullName evidence="1">Uncharacterized protein</fullName>
    </submittedName>
</protein>
<sequence>MPYTEGGQIVLVLDCDPPAHRNKVEEVVKMMETELGSGWIYHKSYSHADFRIISPLL</sequence>
<proteinExistence type="predicted"/>